<accession>A0A4Q0MFZ1</accession>
<evidence type="ECO:0000259" key="4">
    <source>
        <dbReference type="Pfam" id="PF25967"/>
    </source>
</evidence>
<proteinExistence type="inferred from homology"/>
<reference evidence="6 7" key="1">
    <citation type="submission" date="2018-12" db="EMBL/GenBank/DDBJ databases">
        <title>The Draft Genome Sequence of the Soil Bacterium Pedobacter tournemirensis R1.</title>
        <authorList>
            <person name="He J."/>
        </authorList>
    </citation>
    <scope>NUCLEOTIDE SEQUENCE [LARGE SCALE GENOMIC DNA]</scope>
    <source>
        <strain evidence="6 7">R1</strain>
    </source>
</reference>
<name>A0A4Q0MFZ1_9SPHI</name>
<dbReference type="Pfam" id="PF25973">
    <property type="entry name" value="BSH_CzcB"/>
    <property type="match status" value="1"/>
</dbReference>
<feature type="domain" description="CzcB-like barrel-sandwich hybrid" evidence="5">
    <location>
        <begin position="90"/>
        <end position="202"/>
    </location>
</feature>
<dbReference type="RefSeq" id="WP_128768075.1">
    <property type="nucleotide sequence ID" value="NZ_RXOC01000002.1"/>
</dbReference>
<dbReference type="SUPFAM" id="SSF111369">
    <property type="entry name" value="HlyD-like secretion proteins"/>
    <property type="match status" value="1"/>
</dbReference>
<dbReference type="InterPro" id="IPR058647">
    <property type="entry name" value="BSH_CzcB-like"/>
</dbReference>
<evidence type="ECO:0000313" key="7">
    <source>
        <dbReference type="Proteomes" id="UP000290848"/>
    </source>
</evidence>
<protein>
    <submittedName>
        <fullName evidence="6">Efflux RND transporter periplasmic adaptor subunit</fullName>
    </submittedName>
</protein>
<dbReference type="PANTHER" id="PTHR30469">
    <property type="entry name" value="MULTIDRUG RESISTANCE PROTEIN MDTA"/>
    <property type="match status" value="1"/>
</dbReference>
<evidence type="ECO:0000256" key="1">
    <source>
        <dbReference type="ARBA" id="ARBA00009477"/>
    </source>
</evidence>
<keyword evidence="3" id="KW-0472">Membrane</keyword>
<dbReference type="Gene3D" id="2.40.420.20">
    <property type="match status" value="1"/>
</dbReference>
<sequence>MMRGLKFDLPPIGVVLFVKFQIVLIVVCMFYGCLNGSSAVDDENKFVSRNYPIDKAESVKSMLLKRGGFNRELLANGQLESQHRADLKFKTEGVISEVFVKEGDWVRRGQLLAVLEASQIRRSYSQSQLTYRQSLLDYQDQLLRAGYRLTDTSRIDKKIKEVARLRSGLSRAEIELQQASADLVAMRLTAPFSGKIANMKVRVQNSSNNSSNYFCTIIDDSILDVRFQVLEQELGLIHKAGSVHIVPFTAPTLAVIGSVVSINPMVDEAGMVVVKARVQNKNGHLLDGMSVKVEVREQIDNQLVVPREAVLDRQGRKVVFTFEGGRAKWHYVTINYENSTQYAISSGLKAGDQVIYEGNFNLAHDKPVIEANVQY</sequence>
<dbReference type="Gene3D" id="2.40.50.100">
    <property type="match status" value="1"/>
</dbReference>
<feature type="domain" description="Multidrug resistance protein MdtA-like C-terminal permuted SH3" evidence="4">
    <location>
        <begin position="301"/>
        <end position="358"/>
    </location>
</feature>
<evidence type="ECO:0000256" key="2">
    <source>
        <dbReference type="SAM" id="Coils"/>
    </source>
</evidence>
<gene>
    <name evidence="6" type="ORF">EKH83_03835</name>
</gene>
<dbReference type="PROSITE" id="PS51257">
    <property type="entry name" value="PROKAR_LIPOPROTEIN"/>
    <property type="match status" value="1"/>
</dbReference>
<dbReference type="EMBL" id="RXOC01000002">
    <property type="protein sequence ID" value="RXF71826.1"/>
    <property type="molecule type" value="Genomic_DNA"/>
</dbReference>
<comment type="similarity">
    <text evidence="1">Belongs to the membrane fusion protein (MFP) (TC 8.A.1) family.</text>
</comment>
<evidence type="ECO:0000256" key="3">
    <source>
        <dbReference type="SAM" id="Phobius"/>
    </source>
</evidence>
<dbReference type="NCBIfam" id="TIGR01730">
    <property type="entry name" value="RND_mfp"/>
    <property type="match status" value="1"/>
</dbReference>
<keyword evidence="3" id="KW-0812">Transmembrane</keyword>
<dbReference type="GO" id="GO:0015562">
    <property type="term" value="F:efflux transmembrane transporter activity"/>
    <property type="evidence" value="ECO:0007669"/>
    <property type="project" value="TreeGrafter"/>
</dbReference>
<dbReference type="Gene3D" id="2.40.30.170">
    <property type="match status" value="1"/>
</dbReference>
<dbReference type="PANTHER" id="PTHR30469:SF15">
    <property type="entry name" value="HLYD FAMILY OF SECRETION PROTEINS"/>
    <property type="match status" value="1"/>
</dbReference>
<comment type="caution">
    <text evidence="6">The sequence shown here is derived from an EMBL/GenBank/DDBJ whole genome shotgun (WGS) entry which is preliminary data.</text>
</comment>
<dbReference type="InterPro" id="IPR006143">
    <property type="entry name" value="RND_pump_MFP"/>
</dbReference>
<feature type="coiled-coil region" evidence="2">
    <location>
        <begin position="162"/>
        <end position="189"/>
    </location>
</feature>
<dbReference type="InterPro" id="IPR058627">
    <property type="entry name" value="MdtA-like_C"/>
</dbReference>
<feature type="transmembrane region" description="Helical" evidence="3">
    <location>
        <begin position="12"/>
        <end position="32"/>
    </location>
</feature>
<keyword evidence="2" id="KW-0175">Coiled coil</keyword>
<dbReference type="Pfam" id="PF25967">
    <property type="entry name" value="RND-MFP_C"/>
    <property type="match status" value="1"/>
</dbReference>
<evidence type="ECO:0000259" key="5">
    <source>
        <dbReference type="Pfam" id="PF25973"/>
    </source>
</evidence>
<dbReference type="AlphaFoldDB" id="A0A4Q0MFZ1"/>
<dbReference type="Proteomes" id="UP000290848">
    <property type="component" value="Unassembled WGS sequence"/>
</dbReference>
<evidence type="ECO:0000313" key="6">
    <source>
        <dbReference type="EMBL" id="RXF71826.1"/>
    </source>
</evidence>
<organism evidence="6 7">
    <name type="scientific">Arcticibacter tournemirensis</name>
    <dbReference type="NCBI Taxonomy" id="699437"/>
    <lineage>
        <taxon>Bacteria</taxon>
        <taxon>Pseudomonadati</taxon>
        <taxon>Bacteroidota</taxon>
        <taxon>Sphingobacteriia</taxon>
        <taxon>Sphingobacteriales</taxon>
        <taxon>Sphingobacteriaceae</taxon>
        <taxon>Arcticibacter</taxon>
    </lineage>
</organism>
<keyword evidence="3" id="KW-1133">Transmembrane helix</keyword>
<dbReference type="GO" id="GO:1990281">
    <property type="term" value="C:efflux pump complex"/>
    <property type="evidence" value="ECO:0007669"/>
    <property type="project" value="TreeGrafter"/>
</dbReference>